<protein>
    <submittedName>
        <fullName evidence="1">Uncharacterized protein</fullName>
    </submittedName>
</protein>
<reference evidence="1 2" key="1">
    <citation type="submission" date="2012-03" db="EMBL/GenBank/DDBJ databases">
        <title>The Genome Sequence of Bartonella alsatica IBS 382.</title>
        <authorList>
            <consortium name="The Broad Institute Genome Sequencing Platform"/>
            <consortium name="The Broad Institute Genome Sequencing Center for Infectious Disease"/>
            <person name="Feldgarden M."/>
            <person name="Kirby J."/>
            <person name="Kosoy M."/>
            <person name="Birtles R."/>
            <person name="Probert W.S."/>
            <person name="Chiaraviglio L."/>
            <person name="Young S.K."/>
            <person name="Zeng Q."/>
            <person name="Gargeya S."/>
            <person name="Fitzgerald M."/>
            <person name="Haas B."/>
            <person name="Abouelleil A."/>
            <person name="Alvarado L."/>
            <person name="Arachchi H.M."/>
            <person name="Berlin A."/>
            <person name="Chapman S.B."/>
            <person name="Gearin G."/>
            <person name="Goldberg J."/>
            <person name="Griggs A."/>
            <person name="Gujja S."/>
            <person name="Hansen M."/>
            <person name="Heiman D."/>
            <person name="Howarth C."/>
            <person name="Larimer J."/>
            <person name="Lui A."/>
            <person name="MacDonald P.J.P."/>
            <person name="McCowen C."/>
            <person name="Montmayeur A."/>
            <person name="Murphy C."/>
            <person name="Neiman D."/>
            <person name="Pearson M."/>
            <person name="Priest M."/>
            <person name="Roberts A."/>
            <person name="Saif S."/>
            <person name="Shea T."/>
            <person name="Sisk P."/>
            <person name="Stolte C."/>
            <person name="Sykes S."/>
            <person name="Wortman J."/>
            <person name="Nusbaum C."/>
            <person name="Birren B."/>
        </authorList>
    </citation>
    <scope>NUCLEOTIDE SEQUENCE [LARGE SCALE GENOMIC DNA]</scope>
    <source>
        <strain evidence="1 2">IBS 382</strain>
    </source>
</reference>
<dbReference type="HOGENOM" id="CLU_3247741_0_0_5"/>
<accession>J1IUU8</accession>
<name>J1IUU8_9HYPH</name>
<dbReference type="PATRIC" id="fig|1094551.3.peg.951"/>
<sequence>MFLMATITDHAGNEVDTFEAELDDSGNDLEIPLSLQCAAGNL</sequence>
<dbReference type="AlphaFoldDB" id="J1IUU8"/>
<dbReference type="EMBL" id="AIME01000004">
    <property type="protein sequence ID" value="EJF75387.1"/>
    <property type="molecule type" value="Genomic_DNA"/>
</dbReference>
<dbReference type="Proteomes" id="UP000008761">
    <property type="component" value="Unassembled WGS sequence"/>
</dbReference>
<gene>
    <name evidence="1" type="ORF">MEC_00863</name>
</gene>
<organism evidence="1 2">
    <name type="scientific">Bartonella alsatica IBS 382</name>
    <dbReference type="NCBI Taxonomy" id="1094551"/>
    <lineage>
        <taxon>Bacteria</taxon>
        <taxon>Pseudomonadati</taxon>
        <taxon>Pseudomonadota</taxon>
        <taxon>Alphaproteobacteria</taxon>
        <taxon>Hyphomicrobiales</taxon>
        <taxon>Bartonellaceae</taxon>
        <taxon>Bartonella</taxon>
    </lineage>
</organism>
<comment type="caution">
    <text evidence="1">The sequence shown here is derived from an EMBL/GenBank/DDBJ whole genome shotgun (WGS) entry which is preliminary data.</text>
</comment>
<dbReference type="STRING" id="1094551.MEC_00863"/>
<evidence type="ECO:0000313" key="2">
    <source>
        <dbReference type="Proteomes" id="UP000008761"/>
    </source>
</evidence>
<proteinExistence type="predicted"/>
<evidence type="ECO:0000313" key="1">
    <source>
        <dbReference type="EMBL" id="EJF75387.1"/>
    </source>
</evidence>